<feature type="domain" description="ABC transmembrane type-1" evidence="9">
    <location>
        <begin position="51"/>
        <end position="258"/>
    </location>
</feature>
<evidence type="ECO:0000256" key="6">
    <source>
        <dbReference type="ARBA" id="ARBA00022989"/>
    </source>
</evidence>
<organism evidence="10 11">
    <name type="scientific">Candidatus Segetimicrobium genomatis</name>
    <dbReference type="NCBI Taxonomy" id="2569760"/>
    <lineage>
        <taxon>Bacteria</taxon>
        <taxon>Bacillati</taxon>
        <taxon>Candidatus Sysuimicrobiota</taxon>
        <taxon>Candidatus Sysuimicrobiia</taxon>
        <taxon>Candidatus Sysuimicrobiales</taxon>
        <taxon>Candidatus Segetimicrobiaceae</taxon>
        <taxon>Candidatus Segetimicrobium</taxon>
    </lineage>
</organism>
<dbReference type="EMBL" id="VBAO01000263">
    <property type="protein sequence ID" value="TMI79747.1"/>
    <property type="molecule type" value="Genomic_DNA"/>
</dbReference>
<reference evidence="10 11" key="1">
    <citation type="journal article" date="2019" name="Nat. Microbiol.">
        <title>Mediterranean grassland soil C-N compound turnover is dependent on rainfall and depth, and is mediated by genomically divergent microorganisms.</title>
        <authorList>
            <person name="Diamond S."/>
            <person name="Andeer P.F."/>
            <person name="Li Z."/>
            <person name="Crits-Christoph A."/>
            <person name="Burstein D."/>
            <person name="Anantharaman K."/>
            <person name="Lane K.R."/>
            <person name="Thomas B.C."/>
            <person name="Pan C."/>
            <person name="Northen T.R."/>
            <person name="Banfield J.F."/>
        </authorList>
    </citation>
    <scope>NUCLEOTIDE SEQUENCE [LARGE SCALE GENOMIC DNA]</scope>
    <source>
        <strain evidence="10">NP_7</strain>
    </source>
</reference>
<dbReference type="PROSITE" id="PS50928">
    <property type="entry name" value="ABC_TM1"/>
    <property type="match status" value="1"/>
</dbReference>
<accession>A0A537J894</accession>
<evidence type="ECO:0000313" key="10">
    <source>
        <dbReference type="EMBL" id="TMI79747.1"/>
    </source>
</evidence>
<dbReference type="PANTHER" id="PTHR42929:SF5">
    <property type="entry name" value="ABC TRANSPORTER PERMEASE PROTEIN"/>
    <property type="match status" value="1"/>
</dbReference>
<dbReference type="GO" id="GO:0005886">
    <property type="term" value="C:plasma membrane"/>
    <property type="evidence" value="ECO:0007669"/>
    <property type="project" value="UniProtKB-SubCell"/>
</dbReference>
<dbReference type="Gene3D" id="1.10.3720.10">
    <property type="entry name" value="MetI-like"/>
    <property type="match status" value="1"/>
</dbReference>
<evidence type="ECO:0000256" key="4">
    <source>
        <dbReference type="ARBA" id="ARBA00022475"/>
    </source>
</evidence>
<comment type="caution">
    <text evidence="10">The sequence shown here is derived from an EMBL/GenBank/DDBJ whole genome shotgun (WGS) entry which is preliminary data.</text>
</comment>
<name>A0A537J894_9BACT</name>
<dbReference type="GO" id="GO:0055085">
    <property type="term" value="P:transmembrane transport"/>
    <property type="evidence" value="ECO:0007669"/>
    <property type="project" value="InterPro"/>
</dbReference>
<dbReference type="InterPro" id="IPR000515">
    <property type="entry name" value="MetI-like"/>
</dbReference>
<comment type="subcellular location">
    <subcellularLocation>
        <location evidence="1 8">Cell membrane</location>
        <topology evidence="1 8">Multi-pass membrane protein</topology>
    </subcellularLocation>
</comment>
<protein>
    <submittedName>
        <fullName evidence="10">ABC transporter permease</fullName>
    </submittedName>
</protein>
<comment type="similarity">
    <text evidence="2">Belongs to the binding-protein-dependent transport system permease family. CysTW subfamily.</text>
</comment>
<keyword evidence="4" id="KW-1003">Cell membrane</keyword>
<evidence type="ECO:0000256" key="2">
    <source>
        <dbReference type="ARBA" id="ARBA00007069"/>
    </source>
</evidence>
<evidence type="ECO:0000256" key="5">
    <source>
        <dbReference type="ARBA" id="ARBA00022692"/>
    </source>
</evidence>
<feature type="transmembrane region" description="Helical" evidence="8">
    <location>
        <begin position="209"/>
        <end position="228"/>
    </location>
</feature>
<feature type="transmembrane region" description="Helical" evidence="8">
    <location>
        <begin position="55"/>
        <end position="76"/>
    </location>
</feature>
<evidence type="ECO:0000256" key="1">
    <source>
        <dbReference type="ARBA" id="ARBA00004651"/>
    </source>
</evidence>
<evidence type="ECO:0000313" key="11">
    <source>
        <dbReference type="Proteomes" id="UP000320048"/>
    </source>
</evidence>
<dbReference type="CDD" id="cd06261">
    <property type="entry name" value="TM_PBP2"/>
    <property type="match status" value="1"/>
</dbReference>
<dbReference type="InterPro" id="IPR035906">
    <property type="entry name" value="MetI-like_sf"/>
</dbReference>
<dbReference type="PANTHER" id="PTHR42929">
    <property type="entry name" value="INNER MEMBRANE ABC TRANSPORTER PERMEASE PROTEIN YDCU-RELATED-RELATED"/>
    <property type="match status" value="1"/>
</dbReference>
<evidence type="ECO:0000256" key="7">
    <source>
        <dbReference type="ARBA" id="ARBA00023136"/>
    </source>
</evidence>
<feature type="transmembrane region" description="Helical" evidence="8">
    <location>
        <begin position="88"/>
        <end position="113"/>
    </location>
</feature>
<dbReference type="Pfam" id="PF00528">
    <property type="entry name" value="BPD_transp_1"/>
    <property type="match status" value="1"/>
</dbReference>
<evidence type="ECO:0000259" key="9">
    <source>
        <dbReference type="PROSITE" id="PS50928"/>
    </source>
</evidence>
<dbReference type="SUPFAM" id="SSF161098">
    <property type="entry name" value="MetI-like"/>
    <property type="match status" value="1"/>
</dbReference>
<proteinExistence type="inferred from homology"/>
<keyword evidence="6 8" id="KW-1133">Transmembrane helix</keyword>
<sequence length="270" mass="29606">MGYLVVFLAIPLLLLFAFGLVDIRAGRVVSGSWTLEHYARVLRDPFYYRIFLRTFWMGTAATVLCLIFGYPVAYLFTRVGPTARQALLVLILAPLLTNAVVRTFGWMIILGGPKGLINALLLHLGLVREPVKILYTMNGVLIGLTQIELPFMILPIIAALEGQDRRLLEAATGLGASWAQTFFHVVVPLSLPGVLAGSALVFVISYTSFVIPALLGGGSFAVIPTFIFEQITALVQWNTGAVLASLLLCTAVVMLWLFNLGSARLLRWQR</sequence>
<evidence type="ECO:0000256" key="3">
    <source>
        <dbReference type="ARBA" id="ARBA00022448"/>
    </source>
</evidence>
<dbReference type="AlphaFoldDB" id="A0A537J894"/>
<feature type="transmembrane region" description="Helical" evidence="8">
    <location>
        <begin position="240"/>
        <end position="258"/>
    </location>
</feature>
<keyword evidence="3 8" id="KW-0813">Transport</keyword>
<gene>
    <name evidence="10" type="ORF">E6H04_10025</name>
</gene>
<keyword evidence="7 8" id="KW-0472">Membrane</keyword>
<feature type="transmembrane region" description="Helical" evidence="8">
    <location>
        <begin position="181"/>
        <end position="203"/>
    </location>
</feature>
<evidence type="ECO:0000256" key="8">
    <source>
        <dbReference type="RuleBase" id="RU363032"/>
    </source>
</evidence>
<dbReference type="Proteomes" id="UP000320048">
    <property type="component" value="Unassembled WGS sequence"/>
</dbReference>
<keyword evidence="5 8" id="KW-0812">Transmembrane</keyword>